<protein>
    <submittedName>
        <fullName evidence="2">Uncharacterized protein</fullName>
    </submittedName>
</protein>
<dbReference type="OrthoDB" id="3550082at2759"/>
<evidence type="ECO:0000256" key="1">
    <source>
        <dbReference type="SAM" id="MobiDB-lite"/>
    </source>
</evidence>
<keyword evidence="3" id="KW-1185">Reference proteome</keyword>
<evidence type="ECO:0000313" key="2">
    <source>
        <dbReference type="EMBL" id="PMD15454.1"/>
    </source>
</evidence>
<organism evidence="2 3">
    <name type="scientific">Hyaloscypha hepaticicola</name>
    <dbReference type="NCBI Taxonomy" id="2082293"/>
    <lineage>
        <taxon>Eukaryota</taxon>
        <taxon>Fungi</taxon>
        <taxon>Dikarya</taxon>
        <taxon>Ascomycota</taxon>
        <taxon>Pezizomycotina</taxon>
        <taxon>Leotiomycetes</taxon>
        <taxon>Helotiales</taxon>
        <taxon>Hyaloscyphaceae</taxon>
        <taxon>Hyaloscypha</taxon>
    </lineage>
</organism>
<feature type="region of interest" description="Disordered" evidence="1">
    <location>
        <begin position="1"/>
        <end position="27"/>
    </location>
</feature>
<dbReference type="EMBL" id="KZ613513">
    <property type="protein sequence ID" value="PMD15454.1"/>
    <property type="molecule type" value="Genomic_DNA"/>
</dbReference>
<proteinExistence type="predicted"/>
<name>A0A2J6PN58_9HELO</name>
<dbReference type="AlphaFoldDB" id="A0A2J6PN58"/>
<dbReference type="Proteomes" id="UP000235672">
    <property type="component" value="Unassembled WGS sequence"/>
</dbReference>
<feature type="compositionally biased region" description="Low complexity" evidence="1">
    <location>
        <begin position="10"/>
        <end position="19"/>
    </location>
</feature>
<gene>
    <name evidence="2" type="ORF">NA56DRAFT_650158</name>
</gene>
<sequence>MCGSRRRNRLGGCSRRNGSAFAGGRGGPRYSPVGTLMRYMAEKLDVKNGLQHQLYGYGYEPEKQGYVYNDMRVDQQQYGQKKMYGQGQRGAPVQWVDEREGQRVQSIEEKEAADLAEAIRLSLREVEVPEQLPSYRQVMKQ</sequence>
<evidence type="ECO:0000313" key="3">
    <source>
        <dbReference type="Proteomes" id="UP000235672"/>
    </source>
</evidence>
<accession>A0A2J6PN58</accession>
<reference evidence="2 3" key="1">
    <citation type="submission" date="2016-05" db="EMBL/GenBank/DDBJ databases">
        <title>A degradative enzymes factory behind the ericoid mycorrhizal symbiosis.</title>
        <authorList>
            <consortium name="DOE Joint Genome Institute"/>
            <person name="Martino E."/>
            <person name="Morin E."/>
            <person name="Grelet G."/>
            <person name="Kuo A."/>
            <person name="Kohler A."/>
            <person name="Daghino S."/>
            <person name="Barry K."/>
            <person name="Choi C."/>
            <person name="Cichocki N."/>
            <person name="Clum A."/>
            <person name="Copeland A."/>
            <person name="Hainaut M."/>
            <person name="Haridas S."/>
            <person name="Labutti K."/>
            <person name="Lindquist E."/>
            <person name="Lipzen A."/>
            <person name="Khouja H.-R."/>
            <person name="Murat C."/>
            <person name="Ohm R."/>
            <person name="Olson A."/>
            <person name="Spatafora J."/>
            <person name="Veneault-Fourrey C."/>
            <person name="Henrissat B."/>
            <person name="Grigoriev I."/>
            <person name="Martin F."/>
            <person name="Perotto S."/>
        </authorList>
    </citation>
    <scope>NUCLEOTIDE SEQUENCE [LARGE SCALE GENOMIC DNA]</scope>
    <source>
        <strain evidence="2 3">UAMH 7357</strain>
    </source>
</reference>